<name>A0ACC2VWB2_9TREE</name>
<keyword evidence="2" id="KW-1185">Reference proteome</keyword>
<protein>
    <submittedName>
        <fullName evidence="1">Uncharacterized protein</fullName>
    </submittedName>
</protein>
<gene>
    <name evidence="1" type="ORF">QFC19_004419</name>
</gene>
<sequence>MKVTNNSISRLGASGLRINHAVVGTMLLGKVGYENYNGVSDEAESIAILKQCYDAGLRTFDTADIYSAGNSERVIGKFLKQHNIPREDVVIMTKCYFRLADRQGDSGKLQFNDKGLSRKHILDAVKDSVARLGTYIDLLQIHRYDPDVPDEEIMRALNDVVESGQVRYLGASSMKLYQFIQLQHTAEKHGWHKFVSMQSMYNLIYREDERELNEYCNKTGVGLIPWSPNARGLLAVPFDSEKTKEKLKNTIANSFLGIDMEHDKVIIDRVEEISNKIGCTMVEVACAWLIAKGTHPIIGVTLRDAIEPMVKLTEIKLTEEQVKYLEEPYRTKAPAWVPR</sequence>
<dbReference type="EMBL" id="JASBWR010000046">
    <property type="protein sequence ID" value="KAJ9103468.1"/>
    <property type="molecule type" value="Genomic_DNA"/>
</dbReference>
<organism evidence="1 2">
    <name type="scientific">Naganishia cerealis</name>
    <dbReference type="NCBI Taxonomy" id="610337"/>
    <lineage>
        <taxon>Eukaryota</taxon>
        <taxon>Fungi</taxon>
        <taxon>Dikarya</taxon>
        <taxon>Basidiomycota</taxon>
        <taxon>Agaricomycotina</taxon>
        <taxon>Tremellomycetes</taxon>
        <taxon>Filobasidiales</taxon>
        <taxon>Filobasidiaceae</taxon>
        <taxon>Naganishia</taxon>
    </lineage>
</organism>
<dbReference type="Proteomes" id="UP001241377">
    <property type="component" value="Unassembled WGS sequence"/>
</dbReference>
<proteinExistence type="predicted"/>
<comment type="caution">
    <text evidence="1">The sequence shown here is derived from an EMBL/GenBank/DDBJ whole genome shotgun (WGS) entry which is preliminary data.</text>
</comment>
<evidence type="ECO:0000313" key="1">
    <source>
        <dbReference type="EMBL" id="KAJ9103468.1"/>
    </source>
</evidence>
<reference evidence="1" key="1">
    <citation type="submission" date="2023-04" db="EMBL/GenBank/DDBJ databases">
        <title>Draft Genome sequencing of Naganishia species isolated from polar environments using Oxford Nanopore Technology.</title>
        <authorList>
            <person name="Leo P."/>
            <person name="Venkateswaran K."/>
        </authorList>
    </citation>
    <scope>NUCLEOTIDE SEQUENCE</scope>
    <source>
        <strain evidence="1">MNA-CCFEE 5261</strain>
    </source>
</reference>
<accession>A0ACC2VWB2</accession>
<evidence type="ECO:0000313" key="2">
    <source>
        <dbReference type="Proteomes" id="UP001241377"/>
    </source>
</evidence>